<evidence type="ECO:0000313" key="1">
    <source>
        <dbReference type="EMBL" id="AUB41733.1"/>
    </source>
</evidence>
<gene>
    <name evidence="1" type="ORF">COO91_07797</name>
</gene>
<dbReference type="KEGG" id="nfl:COO91_07797"/>
<protein>
    <submittedName>
        <fullName evidence="1">Uncharacterized protein</fullName>
    </submittedName>
</protein>
<reference evidence="1 2" key="1">
    <citation type="submission" date="2017-11" db="EMBL/GenBank/DDBJ databases">
        <title>Complete genome of a free-living desiccation-tolerant cyanobacterium and its photosynthetic adaptation to extreme terrestrial habitat.</title>
        <authorList>
            <person name="Shang J."/>
        </authorList>
    </citation>
    <scope>NUCLEOTIDE SEQUENCE [LARGE SCALE GENOMIC DNA]</scope>
    <source>
        <strain evidence="1 2">CCNUN1</strain>
    </source>
</reference>
<keyword evidence="2" id="KW-1185">Reference proteome</keyword>
<organism evidence="1 2">
    <name type="scientific">Nostoc flagelliforme CCNUN1</name>
    <dbReference type="NCBI Taxonomy" id="2038116"/>
    <lineage>
        <taxon>Bacteria</taxon>
        <taxon>Bacillati</taxon>
        <taxon>Cyanobacteriota</taxon>
        <taxon>Cyanophyceae</taxon>
        <taxon>Nostocales</taxon>
        <taxon>Nostocaceae</taxon>
        <taxon>Nostoc</taxon>
    </lineage>
</organism>
<proteinExistence type="predicted"/>
<dbReference type="AlphaFoldDB" id="A0A2K8T292"/>
<sequence>MATELLASKTTLMANQGSKLISLWLLHPKRSQWLKNSSPIICDYLNS</sequence>
<dbReference type="Proteomes" id="UP000232003">
    <property type="component" value="Chromosome"/>
</dbReference>
<dbReference type="EMBL" id="CP024785">
    <property type="protein sequence ID" value="AUB41733.1"/>
    <property type="molecule type" value="Genomic_DNA"/>
</dbReference>
<name>A0A2K8T292_9NOSO</name>
<accession>A0A2K8T292</accession>
<evidence type="ECO:0000313" key="2">
    <source>
        <dbReference type="Proteomes" id="UP000232003"/>
    </source>
</evidence>